<evidence type="ECO:0000256" key="1">
    <source>
        <dbReference type="SAM" id="MobiDB-lite"/>
    </source>
</evidence>
<feature type="region of interest" description="Disordered" evidence="1">
    <location>
        <begin position="62"/>
        <end position="96"/>
    </location>
</feature>
<evidence type="ECO:0000313" key="3">
    <source>
        <dbReference type="Proteomes" id="UP000309340"/>
    </source>
</evidence>
<dbReference type="EMBL" id="NAJQ01001194">
    <property type="protein sequence ID" value="TKA61610.1"/>
    <property type="molecule type" value="Genomic_DNA"/>
</dbReference>
<gene>
    <name evidence="2" type="ORF">B0A55_11218</name>
</gene>
<dbReference type="Proteomes" id="UP000309340">
    <property type="component" value="Unassembled WGS sequence"/>
</dbReference>
<organism evidence="2 3">
    <name type="scientific">Friedmanniomyces simplex</name>
    <dbReference type="NCBI Taxonomy" id="329884"/>
    <lineage>
        <taxon>Eukaryota</taxon>
        <taxon>Fungi</taxon>
        <taxon>Dikarya</taxon>
        <taxon>Ascomycota</taxon>
        <taxon>Pezizomycotina</taxon>
        <taxon>Dothideomycetes</taxon>
        <taxon>Dothideomycetidae</taxon>
        <taxon>Mycosphaerellales</taxon>
        <taxon>Teratosphaeriaceae</taxon>
        <taxon>Friedmanniomyces</taxon>
    </lineage>
</organism>
<reference evidence="2 3" key="1">
    <citation type="submission" date="2017-03" db="EMBL/GenBank/DDBJ databases">
        <title>Genomes of endolithic fungi from Antarctica.</title>
        <authorList>
            <person name="Coleine C."/>
            <person name="Masonjones S."/>
            <person name="Stajich J.E."/>
        </authorList>
    </citation>
    <scope>NUCLEOTIDE SEQUENCE [LARGE SCALE GENOMIC DNA]</scope>
    <source>
        <strain evidence="2 3">CCFEE 5184</strain>
    </source>
</reference>
<protein>
    <submittedName>
        <fullName evidence="2">Uncharacterized protein</fullName>
    </submittedName>
</protein>
<dbReference type="AlphaFoldDB" id="A0A4U0WFK5"/>
<accession>A0A4U0WFK5</accession>
<evidence type="ECO:0000313" key="2">
    <source>
        <dbReference type="EMBL" id="TKA61610.1"/>
    </source>
</evidence>
<proteinExistence type="predicted"/>
<keyword evidence="3" id="KW-1185">Reference proteome</keyword>
<sequence length="176" mass="19009">MCGLTIPRDETTVLDTQMFTGYFIEGEGTHRATGPGLKKLADTLLPWMKPEEERREAIEQQYADAATPISETDDRTTSKLSDTSSTDPPSQNTPTARITVTFTGVNANVEPEFNSFTDIEETVGTPASTTVTMTSEIENGGRVLGTVAAGDEFEEVSIAKVRVSSVKSCESAMSHH</sequence>
<name>A0A4U0WFK5_9PEZI</name>
<comment type="caution">
    <text evidence="2">The sequence shown here is derived from an EMBL/GenBank/DDBJ whole genome shotgun (WGS) entry which is preliminary data.</text>
</comment>
<feature type="compositionally biased region" description="Low complexity" evidence="1">
    <location>
        <begin position="78"/>
        <end position="95"/>
    </location>
</feature>